<sequence>MSRHSYTPGAPSRRRQSAVTAPVETAHRVAKQRRSAADTALVNDVPYEVATKEKTPGGGRRRQWPNPRPSVKVEEQEAARPADRPCSGESVALPGTVLI</sequence>
<keyword evidence="3" id="KW-1185">Reference proteome</keyword>
<dbReference type="Proteomes" id="UP001066276">
    <property type="component" value="Chromosome 5"/>
</dbReference>
<feature type="region of interest" description="Disordered" evidence="1">
    <location>
        <begin position="1"/>
        <end position="99"/>
    </location>
</feature>
<evidence type="ECO:0000313" key="3">
    <source>
        <dbReference type="Proteomes" id="UP001066276"/>
    </source>
</evidence>
<dbReference type="EMBL" id="JANPWB010000009">
    <property type="protein sequence ID" value="KAJ1150725.1"/>
    <property type="molecule type" value="Genomic_DNA"/>
</dbReference>
<dbReference type="AlphaFoldDB" id="A0AAV7RIS7"/>
<proteinExistence type="predicted"/>
<comment type="caution">
    <text evidence="2">The sequence shown here is derived from an EMBL/GenBank/DDBJ whole genome shotgun (WGS) entry which is preliminary data.</text>
</comment>
<gene>
    <name evidence="2" type="ORF">NDU88_003514</name>
</gene>
<accession>A0AAV7RIS7</accession>
<protein>
    <submittedName>
        <fullName evidence="2">Uncharacterized protein</fullName>
    </submittedName>
</protein>
<reference evidence="2" key="1">
    <citation type="journal article" date="2022" name="bioRxiv">
        <title>Sequencing and chromosome-scale assembly of the giantPleurodeles waltlgenome.</title>
        <authorList>
            <person name="Brown T."/>
            <person name="Elewa A."/>
            <person name="Iarovenko S."/>
            <person name="Subramanian E."/>
            <person name="Araus A.J."/>
            <person name="Petzold A."/>
            <person name="Susuki M."/>
            <person name="Suzuki K.-i.T."/>
            <person name="Hayashi T."/>
            <person name="Toyoda A."/>
            <person name="Oliveira C."/>
            <person name="Osipova E."/>
            <person name="Leigh N.D."/>
            <person name="Simon A."/>
            <person name="Yun M.H."/>
        </authorList>
    </citation>
    <scope>NUCLEOTIDE SEQUENCE</scope>
    <source>
        <strain evidence="2">20211129_DDA</strain>
        <tissue evidence="2">Liver</tissue>
    </source>
</reference>
<name>A0AAV7RIS7_PLEWA</name>
<feature type="compositionally biased region" description="Basic and acidic residues" evidence="1">
    <location>
        <begin position="71"/>
        <end position="83"/>
    </location>
</feature>
<evidence type="ECO:0000256" key="1">
    <source>
        <dbReference type="SAM" id="MobiDB-lite"/>
    </source>
</evidence>
<organism evidence="2 3">
    <name type="scientific">Pleurodeles waltl</name>
    <name type="common">Iberian ribbed newt</name>
    <dbReference type="NCBI Taxonomy" id="8319"/>
    <lineage>
        <taxon>Eukaryota</taxon>
        <taxon>Metazoa</taxon>
        <taxon>Chordata</taxon>
        <taxon>Craniata</taxon>
        <taxon>Vertebrata</taxon>
        <taxon>Euteleostomi</taxon>
        <taxon>Amphibia</taxon>
        <taxon>Batrachia</taxon>
        <taxon>Caudata</taxon>
        <taxon>Salamandroidea</taxon>
        <taxon>Salamandridae</taxon>
        <taxon>Pleurodelinae</taxon>
        <taxon>Pleurodeles</taxon>
    </lineage>
</organism>
<evidence type="ECO:0000313" key="2">
    <source>
        <dbReference type="EMBL" id="KAJ1150725.1"/>
    </source>
</evidence>